<dbReference type="Gene3D" id="2.170.130.10">
    <property type="entry name" value="TonB-dependent receptor, plug domain"/>
    <property type="match status" value="1"/>
</dbReference>
<keyword evidence="11" id="KW-1185">Reference proteome</keyword>
<evidence type="ECO:0000256" key="7">
    <source>
        <dbReference type="ARBA" id="ARBA00023237"/>
    </source>
</evidence>
<dbReference type="InterPro" id="IPR037066">
    <property type="entry name" value="Plug_dom_sf"/>
</dbReference>
<keyword evidence="5 8" id="KW-0732">Signal</keyword>
<protein>
    <recommendedName>
        <fullName evidence="9">TonB-dependent receptor plug domain-containing protein</fullName>
    </recommendedName>
</protein>
<reference evidence="10 11" key="1">
    <citation type="journal article" date="2023" name="Antonie Van Leeuwenhoek">
        <title>Mesoterricola silvestris gen. nov., sp. nov., Mesoterricola sediminis sp. nov., Geothrix oryzae sp. nov., Geothrix edaphica sp. nov., Geothrix rubra sp. nov., and Geothrix limicola sp. nov., six novel members of Acidobacteriota isolated from soils.</title>
        <authorList>
            <person name="Itoh H."/>
            <person name="Sugisawa Y."/>
            <person name="Mise K."/>
            <person name="Xu Z."/>
            <person name="Kuniyasu M."/>
            <person name="Ushijima N."/>
            <person name="Kawano K."/>
            <person name="Kobayashi E."/>
            <person name="Shiratori Y."/>
            <person name="Masuda Y."/>
            <person name="Senoo K."/>
        </authorList>
    </citation>
    <scope>NUCLEOTIDE SEQUENCE [LARGE SCALE GENOMIC DNA]</scope>
    <source>
        <strain evidence="10 11">Red804</strain>
    </source>
</reference>
<evidence type="ECO:0000313" key="10">
    <source>
        <dbReference type="EMBL" id="GLH73546.1"/>
    </source>
</evidence>
<organism evidence="10 11">
    <name type="scientific">Geothrix limicola</name>
    <dbReference type="NCBI Taxonomy" id="2927978"/>
    <lineage>
        <taxon>Bacteria</taxon>
        <taxon>Pseudomonadati</taxon>
        <taxon>Acidobacteriota</taxon>
        <taxon>Holophagae</taxon>
        <taxon>Holophagales</taxon>
        <taxon>Holophagaceae</taxon>
        <taxon>Geothrix</taxon>
    </lineage>
</organism>
<dbReference type="Pfam" id="PF07715">
    <property type="entry name" value="Plug"/>
    <property type="match status" value="1"/>
</dbReference>
<dbReference type="Gene3D" id="2.40.170.20">
    <property type="entry name" value="TonB-dependent receptor, beta-barrel domain"/>
    <property type="match status" value="1"/>
</dbReference>
<evidence type="ECO:0000256" key="3">
    <source>
        <dbReference type="ARBA" id="ARBA00022452"/>
    </source>
</evidence>
<evidence type="ECO:0000256" key="5">
    <source>
        <dbReference type="ARBA" id="ARBA00022729"/>
    </source>
</evidence>
<keyword evidence="4" id="KW-0812">Transmembrane</keyword>
<dbReference type="PANTHER" id="PTHR30069">
    <property type="entry name" value="TONB-DEPENDENT OUTER MEMBRANE RECEPTOR"/>
    <property type="match status" value="1"/>
</dbReference>
<dbReference type="EMBL" id="BSDE01000003">
    <property type="protein sequence ID" value="GLH73546.1"/>
    <property type="molecule type" value="Genomic_DNA"/>
</dbReference>
<dbReference type="InterPro" id="IPR039426">
    <property type="entry name" value="TonB-dep_rcpt-like"/>
</dbReference>
<keyword evidence="7" id="KW-0998">Cell outer membrane</keyword>
<evidence type="ECO:0000256" key="1">
    <source>
        <dbReference type="ARBA" id="ARBA00004571"/>
    </source>
</evidence>
<proteinExistence type="predicted"/>
<name>A0ABQ5QG90_9BACT</name>
<keyword evidence="2" id="KW-0813">Transport</keyword>
<sequence length="1028" mass="110130">MNRFSCRNLTLLALSMVAAPSLMAQELTGQMVGRVKTPAGEPVAGAEVRLTSPVLQGVRVLVTDERGAFRAPLLPPGSYTVAATKAGMVSNPIHGVTIGLGQTVNQDIPMASAQASAVVEVVGTAARVDKSDVKASTNVTSEDMDLLPRTTRGLNTVALLAPGVVQNTANGVNRIQIRGGQGTGNRFLLNGTDISDNAFGTTDGRQFFVDDSVAETQVIQSPVNARYGGFTGGVVNAITKVGGNEYTGVIRANISRPSWIANAPLGMRNAPANAKPAPGVDDASRAYTIWIGGPIVKDRLWFTASTKLDPSTGTTVTWANPALSGGTNTGDAAATAGPAYLTGAGGNHTQTNSTQFYELKLTGQINQNHTVEASGSRQVLSINNRQYLSGSDGSGSFDPATLNIGSQIFEYYSLGYRGILNNSTNLEARYSNKHQVFISGGDPANGPTIFARYSNGSYYQFNNGIFNITDGGDNRDIVTYMSNLQWFSPQSDLGSHQVDIGFEILRQERKAANDQAPTNQRFRVWGRNADGTYRAAGLAFSANAGQQNVYRAYFSDKGAADTNLDAYYVNDVWSITNRFQVSLGMRYDKVSASDTLGSKTISSTQTSPRTKFTYDIKGDQSWLVTASWARYTAKLQDGFANQFTLAGNPIQENYGWGGAINGISNNALTTAQVIDLRNWNISAAGLTGVSSPLTNTIDSKTKAPSSDETTVGLRRSYNDGSFLSFTYVKRTSKNFFNDFLYIQDIVNVPLRATAVPTTAPVLATRWGNDSRLVRDYKALEFEFASRLDANWNLGGNYTYSSLQGNGEGSEGNASTLAVTGDVIGDYESVHASRGRDASYYAPYGKLLGDRPHKATFHLDYSDKSTQGSIFTASLLFNYLSGAAYSLTRVNAFEVQQDAIAAGATPAFAAAQYGNTYTRYFGPRGIGRYNDTYNFDLKVGMDVPVMKTLRYFMELTFFNVFNHWQQTSYSIAGAAGSSALATNGALSGFQANALNTNTASSSYGTGFGTYGAADMVGGRSVVLSTGIKW</sequence>
<feature type="chain" id="PRO_5045088202" description="TonB-dependent receptor plug domain-containing protein" evidence="8">
    <location>
        <begin position="25"/>
        <end position="1028"/>
    </location>
</feature>
<keyword evidence="6" id="KW-0472">Membrane</keyword>
<feature type="signal peptide" evidence="8">
    <location>
        <begin position="1"/>
        <end position="24"/>
    </location>
</feature>
<dbReference type="Proteomes" id="UP001165069">
    <property type="component" value="Unassembled WGS sequence"/>
</dbReference>
<evidence type="ECO:0000256" key="2">
    <source>
        <dbReference type="ARBA" id="ARBA00022448"/>
    </source>
</evidence>
<dbReference type="InterPro" id="IPR012910">
    <property type="entry name" value="Plug_dom"/>
</dbReference>
<dbReference type="InterPro" id="IPR036942">
    <property type="entry name" value="Beta-barrel_TonB_sf"/>
</dbReference>
<keyword evidence="3" id="KW-1134">Transmembrane beta strand</keyword>
<dbReference type="SUPFAM" id="SSF49452">
    <property type="entry name" value="Starch-binding domain-like"/>
    <property type="match status" value="1"/>
</dbReference>
<evidence type="ECO:0000256" key="8">
    <source>
        <dbReference type="SAM" id="SignalP"/>
    </source>
</evidence>
<dbReference type="InterPro" id="IPR013784">
    <property type="entry name" value="Carb-bd-like_fold"/>
</dbReference>
<evidence type="ECO:0000256" key="4">
    <source>
        <dbReference type="ARBA" id="ARBA00022692"/>
    </source>
</evidence>
<dbReference type="PANTHER" id="PTHR30069:SF29">
    <property type="entry name" value="HEMOGLOBIN AND HEMOGLOBIN-HAPTOGLOBIN-BINDING PROTEIN 1-RELATED"/>
    <property type="match status" value="1"/>
</dbReference>
<gene>
    <name evidence="10" type="ORF">GETHLI_20480</name>
</gene>
<feature type="domain" description="TonB-dependent receptor plug" evidence="9">
    <location>
        <begin position="131"/>
        <end position="234"/>
    </location>
</feature>
<comment type="subcellular location">
    <subcellularLocation>
        <location evidence="1">Cell outer membrane</location>
        <topology evidence="1">Multi-pass membrane protein</topology>
    </subcellularLocation>
</comment>
<dbReference type="RefSeq" id="WP_285574826.1">
    <property type="nucleotide sequence ID" value="NZ_BSDE01000003.1"/>
</dbReference>
<accession>A0ABQ5QG90</accession>
<evidence type="ECO:0000259" key="9">
    <source>
        <dbReference type="Pfam" id="PF07715"/>
    </source>
</evidence>
<evidence type="ECO:0000256" key="6">
    <source>
        <dbReference type="ARBA" id="ARBA00023136"/>
    </source>
</evidence>
<dbReference type="Pfam" id="PF13620">
    <property type="entry name" value="CarboxypepD_reg"/>
    <property type="match status" value="1"/>
</dbReference>
<dbReference type="Gene3D" id="2.60.40.1120">
    <property type="entry name" value="Carboxypeptidase-like, regulatory domain"/>
    <property type="match status" value="1"/>
</dbReference>
<dbReference type="SUPFAM" id="SSF56935">
    <property type="entry name" value="Porins"/>
    <property type="match status" value="1"/>
</dbReference>
<evidence type="ECO:0000313" key="11">
    <source>
        <dbReference type="Proteomes" id="UP001165069"/>
    </source>
</evidence>
<comment type="caution">
    <text evidence="10">The sequence shown here is derived from an EMBL/GenBank/DDBJ whole genome shotgun (WGS) entry which is preliminary data.</text>
</comment>